<dbReference type="SUPFAM" id="SSF53850">
    <property type="entry name" value="Periplasmic binding protein-like II"/>
    <property type="match status" value="1"/>
</dbReference>
<dbReference type="Gene3D" id="3.10.105.10">
    <property type="entry name" value="Dipeptide-binding Protein, Domain 3"/>
    <property type="match status" value="1"/>
</dbReference>
<dbReference type="Pfam" id="PF00496">
    <property type="entry name" value="SBP_bac_5"/>
    <property type="match status" value="1"/>
</dbReference>
<dbReference type="PIRSF" id="PIRSF002741">
    <property type="entry name" value="MppA"/>
    <property type="match status" value="1"/>
</dbReference>
<dbReference type="InterPro" id="IPR000914">
    <property type="entry name" value="SBP_5_dom"/>
</dbReference>
<accession>A0ABN6SFP7</accession>
<dbReference type="CDD" id="cd00995">
    <property type="entry name" value="PBP2_NikA_DppA_OppA_like"/>
    <property type="match status" value="1"/>
</dbReference>
<reference evidence="2 3" key="1">
    <citation type="journal article" date="2023" name="Microbiol. Spectr.">
        <title>Symbiosis of Carpenter Bees with Uncharacterized Lactic Acid Bacteria Showing NAD Auxotrophy.</title>
        <authorList>
            <person name="Kawasaki S."/>
            <person name="Ozawa K."/>
            <person name="Mori T."/>
            <person name="Yamamoto A."/>
            <person name="Ito M."/>
            <person name="Ohkuma M."/>
            <person name="Sakamoto M."/>
            <person name="Matsutani M."/>
        </authorList>
    </citation>
    <scope>NUCLEOTIDE SEQUENCE [LARGE SCALE GENOMIC DNA]</scope>
    <source>
        <strain evidence="2 3">KimH</strain>
    </source>
</reference>
<dbReference type="InterPro" id="IPR039424">
    <property type="entry name" value="SBP_5"/>
</dbReference>
<evidence type="ECO:0000313" key="3">
    <source>
        <dbReference type="Proteomes" id="UP001321748"/>
    </source>
</evidence>
<dbReference type="PANTHER" id="PTHR30290">
    <property type="entry name" value="PERIPLASMIC BINDING COMPONENT OF ABC TRANSPORTER"/>
    <property type="match status" value="1"/>
</dbReference>
<feature type="domain" description="Solute-binding protein family 5" evidence="1">
    <location>
        <begin position="103"/>
        <end position="486"/>
    </location>
</feature>
<evidence type="ECO:0000259" key="1">
    <source>
        <dbReference type="Pfam" id="PF00496"/>
    </source>
</evidence>
<protein>
    <submittedName>
        <fullName evidence="2">ABC transporter substrate-binding protein</fullName>
    </submittedName>
</protein>
<dbReference type="EMBL" id="AP026800">
    <property type="protein sequence ID" value="BDR54821.1"/>
    <property type="molecule type" value="Genomic_DNA"/>
</dbReference>
<organism evidence="2 3">
    <name type="scientific">Bombiscardovia apis</name>
    <dbReference type="NCBI Taxonomy" id="2932182"/>
    <lineage>
        <taxon>Bacteria</taxon>
        <taxon>Bacillati</taxon>
        <taxon>Actinomycetota</taxon>
        <taxon>Actinomycetes</taxon>
        <taxon>Bifidobacteriales</taxon>
        <taxon>Bifidobacteriaceae</taxon>
        <taxon>Bombiscardovia</taxon>
    </lineage>
</organism>
<gene>
    <name evidence="2" type="primary">dppA2_1</name>
    <name evidence="2" type="ORF">KIMH_09320</name>
</gene>
<keyword evidence="3" id="KW-1185">Reference proteome</keyword>
<sequence length="569" mass="62047">MLHPPPVDTLRKVTLMNKNSRIALLVASACSFAMVLSGCGNTSSDADKKVESDGSTNAIISVFGSEPSKPLIPSNTNEVGGGNPLDMLFSKLVRFDEKGRAINEIAKEIKPNADMTQYKITIKDGWKFTDGTPVTAKSFTRAWSWGANSSNAQLSSSFFNPIKGFDELQKQGVDPDAQLSGLKVIDDKTFSVDLNAPSSTFPILVGYTSYAPLPEMFYKDTKAFGENPVSVGPYKFESWEHNKAIKLVKNPDYKGEIKVKNGGLEFRVYSDPASAYADVQSGNLDVSDGIPTSALKTFMTDSTVQAKSEPGAAFHFITIPTTIKHFGEDQEGKLRRQAISMSFDRKQLVDKVLGGTGKPATDFIAPTIPGYSKDLKGSDVLKYNPKKAKELWEQANKISPWGEDESFKMAYNADGGHKDVYDALSNSIKNTLGIEAAGTPIPTFSEFNGNISKRTFAANNTAFRTGWQPDYPSPENYLKPKFSSAAADGHGSNHGDYKNPEIDALLEKAAAAKSTDSANKIYQQAEEILFKDLPTLPLYYGNAKGVAAKNIHGFAFTWKGTPVYWDLTK</sequence>
<evidence type="ECO:0000313" key="2">
    <source>
        <dbReference type="EMBL" id="BDR54821.1"/>
    </source>
</evidence>
<name>A0ABN6SFP7_9BIFI</name>
<dbReference type="InterPro" id="IPR030678">
    <property type="entry name" value="Peptide/Ni-bd"/>
</dbReference>
<dbReference type="Gene3D" id="3.40.190.10">
    <property type="entry name" value="Periplasmic binding protein-like II"/>
    <property type="match status" value="1"/>
</dbReference>
<dbReference type="PANTHER" id="PTHR30290:SF83">
    <property type="entry name" value="ABC TRANSPORTER SUBSTRATE-BINDING PROTEIN"/>
    <property type="match status" value="1"/>
</dbReference>
<dbReference type="Proteomes" id="UP001321748">
    <property type="component" value="Chromosome"/>
</dbReference>
<proteinExistence type="predicted"/>
<dbReference type="Gene3D" id="3.90.76.10">
    <property type="entry name" value="Dipeptide-binding Protein, Domain 1"/>
    <property type="match status" value="1"/>
</dbReference>